<dbReference type="InterPro" id="IPR011004">
    <property type="entry name" value="Trimer_LpxA-like_sf"/>
</dbReference>
<dbReference type="Gene3D" id="2.160.10.10">
    <property type="entry name" value="Hexapeptide repeat proteins"/>
    <property type="match status" value="1"/>
</dbReference>
<keyword evidence="1 3" id="KW-0808">Transferase</keyword>
<dbReference type="PROSITE" id="PS00101">
    <property type="entry name" value="HEXAPEP_TRANSFERASES"/>
    <property type="match status" value="1"/>
</dbReference>
<dbReference type="CDD" id="cd04647">
    <property type="entry name" value="LbH_MAT_like"/>
    <property type="match status" value="1"/>
</dbReference>
<dbReference type="PANTHER" id="PTHR23416">
    <property type="entry name" value="SIALIC ACID SYNTHASE-RELATED"/>
    <property type="match status" value="1"/>
</dbReference>
<dbReference type="InterPro" id="IPR051159">
    <property type="entry name" value="Hexapeptide_acetyltransf"/>
</dbReference>
<dbReference type="PANTHER" id="PTHR23416:SF78">
    <property type="entry name" value="LIPOPOLYSACCHARIDE BIOSYNTHESIS O-ACETYL TRANSFERASE WBBJ-RELATED"/>
    <property type="match status" value="1"/>
</dbReference>
<dbReference type="AlphaFoldDB" id="A0A841YCC0"/>
<dbReference type="InterPro" id="IPR018357">
    <property type="entry name" value="Hexapep_transf_CS"/>
</dbReference>
<dbReference type="EMBL" id="JAARPY010000002">
    <property type="protein sequence ID" value="MBC1397900.1"/>
    <property type="molecule type" value="Genomic_DNA"/>
</dbReference>
<evidence type="ECO:0000313" key="3">
    <source>
        <dbReference type="EMBL" id="MBC1397900.1"/>
    </source>
</evidence>
<keyword evidence="3" id="KW-0012">Acyltransferase</keyword>
<protein>
    <submittedName>
        <fullName evidence="3">Acyltransferase</fullName>
    </submittedName>
</protein>
<evidence type="ECO:0000313" key="4">
    <source>
        <dbReference type="Proteomes" id="UP000571128"/>
    </source>
</evidence>
<evidence type="ECO:0000256" key="1">
    <source>
        <dbReference type="ARBA" id="ARBA00022679"/>
    </source>
</evidence>
<gene>
    <name evidence="3" type="ORF">HB844_03340</name>
</gene>
<dbReference type="InterPro" id="IPR001451">
    <property type="entry name" value="Hexapep"/>
</dbReference>
<name>A0A841YCC0_9LIST</name>
<dbReference type="Pfam" id="PF00132">
    <property type="entry name" value="Hexapep"/>
    <property type="match status" value="1"/>
</dbReference>
<sequence>MVSEHQNLIVGKDVMFSFESWIRTSDVHAIYNVENGNRINSGKSVFIGEHVWLAQDVKVLKGAIIGSGSVVGAGAVVTSTVPNNSIVAGNPSKVIKHNIFWERPSMHNKHPETLPSKQNPVNPFFYKGASNQKEWQENGKNLSNTENPLDKKNLIDQVYSGLKLLCDLPSPAKKWWHWCNTKA</sequence>
<keyword evidence="2" id="KW-0677">Repeat</keyword>
<proteinExistence type="predicted"/>
<evidence type="ECO:0000256" key="2">
    <source>
        <dbReference type="ARBA" id="ARBA00022737"/>
    </source>
</evidence>
<comment type="caution">
    <text evidence="3">The sequence shown here is derived from an EMBL/GenBank/DDBJ whole genome shotgun (WGS) entry which is preliminary data.</text>
</comment>
<accession>A0A841YCC0</accession>
<dbReference type="SUPFAM" id="SSF51161">
    <property type="entry name" value="Trimeric LpxA-like enzymes"/>
    <property type="match status" value="1"/>
</dbReference>
<dbReference type="GO" id="GO:0016746">
    <property type="term" value="F:acyltransferase activity"/>
    <property type="evidence" value="ECO:0007669"/>
    <property type="project" value="UniProtKB-KW"/>
</dbReference>
<reference evidence="3 4" key="1">
    <citation type="submission" date="2020-03" db="EMBL/GenBank/DDBJ databases">
        <title>Soil Listeria distribution.</title>
        <authorList>
            <person name="Liao J."/>
            <person name="Wiedmann M."/>
        </authorList>
    </citation>
    <scope>NUCLEOTIDE SEQUENCE [LARGE SCALE GENOMIC DNA]</scope>
    <source>
        <strain evidence="3 4">FSL L7-1645</strain>
    </source>
</reference>
<organism evidence="3 4">
    <name type="scientific">Listeria fleischmannii</name>
    <dbReference type="NCBI Taxonomy" id="1069827"/>
    <lineage>
        <taxon>Bacteria</taxon>
        <taxon>Bacillati</taxon>
        <taxon>Bacillota</taxon>
        <taxon>Bacilli</taxon>
        <taxon>Bacillales</taxon>
        <taxon>Listeriaceae</taxon>
        <taxon>Listeria</taxon>
    </lineage>
</organism>
<dbReference type="Proteomes" id="UP000571128">
    <property type="component" value="Unassembled WGS sequence"/>
</dbReference>